<evidence type="ECO:0000259" key="2">
    <source>
        <dbReference type="Pfam" id="PF00823"/>
    </source>
</evidence>
<dbReference type="Pfam" id="PF00823">
    <property type="entry name" value="PPE"/>
    <property type="match status" value="1"/>
</dbReference>
<dbReference type="GO" id="GO:0052572">
    <property type="term" value="P:response to host immune response"/>
    <property type="evidence" value="ECO:0007669"/>
    <property type="project" value="TreeGrafter"/>
</dbReference>
<dbReference type="Pfam" id="PF12484">
    <property type="entry name" value="PPE-SVP"/>
    <property type="match status" value="1"/>
</dbReference>
<dbReference type="AlphaFoldDB" id="A0A1X2DXF7"/>
<comment type="similarity">
    <text evidence="1">Belongs to the mycobacterial PPE family.</text>
</comment>
<gene>
    <name evidence="4" type="ORF">AWC27_08515</name>
</gene>
<organism evidence="4 5">
    <name type="scientific">Mycobacterium szulgai</name>
    <dbReference type="NCBI Taxonomy" id="1787"/>
    <lineage>
        <taxon>Bacteria</taxon>
        <taxon>Bacillati</taxon>
        <taxon>Actinomycetota</taxon>
        <taxon>Actinomycetes</taxon>
        <taxon>Mycobacteriales</taxon>
        <taxon>Mycobacteriaceae</taxon>
        <taxon>Mycobacterium</taxon>
    </lineage>
</organism>
<comment type="caution">
    <text evidence="4">The sequence shown here is derived from an EMBL/GenBank/DDBJ whole genome shotgun (WGS) entry which is preliminary data.</text>
</comment>
<feature type="domain" description="PPE family C-terminal" evidence="3">
    <location>
        <begin position="282"/>
        <end position="362"/>
    </location>
</feature>
<accession>A0A1X2DXF7</accession>
<dbReference type="OrthoDB" id="4714382at2"/>
<dbReference type="Gene3D" id="1.20.1260.20">
    <property type="entry name" value="PPE superfamily"/>
    <property type="match status" value="1"/>
</dbReference>
<reference evidence="4 5" key="1">
    <citation type="submission" date="2016-01" db="EMBL/GenBank/DDBJ databases">
        <title>The new phylogeny of the genus Mycobacterium.</title>
        <authorList>
            <person name="Tarcisio F."/>
            <person name="Conor M."/>
            <person name="Antonella G."/>
            <person name="Elisabetta G."/>
            <person name="Giulia F.S."/>
            <person name="Sara T."/>
            <person name="Anna F."/>
            <person name="Clotilde B."/>
            <person name="Roberto B."/>
            <person name="Veronica D.S."/>
            <person name="Fabio R."/>
            <person name="Monica P."/>
            <person name="Olivier J."/>
            <person name="Enrico T."/>
            <person name="Nicola S."/>
        </authorList>
    </citation>
    <scope>NUCLEOTIDE SEQUENCE [LARGE SCALE GENOMIC DNA]</scope>
    <source>
        <strain evidence="4 5">DSM 44166</strain>
    </source>
</reference>
<evidence type="ECO:0000259" key="3">
    <source>
        <dbReference type="Pfam" id="PF12484"/>
    </source>
</evidence>
<dbReference type="InterPro" id="IPR022171">
    <property type="entry name" value="PPE_C"/>
</dbReference>
<sequence length="370" mass="36441">MDYGMLPPEINSARMYAGAGAGPLLGAAAAWDGLSADLYSTAAQCWSAVSELVGGPWQGAASVAMATAAAPYLAWLNVTAGQAEETASQARAAAAAYQAAFAMTVPPPEIAANRTLLMALVATNFLGQNTPAIAATEAHYAEMWAQDAAVMYGYAGTAAAATRLTPFTAPTQVARAAAQLAGTAAASSTAVRLSQLIITVPGLLKLVSTRPIVTGMVTVEEGLMTPMEVGAGSTSATMSITSVLRSFTSVGQTAAEAVAPLAAATTNFGLKMPGLGRGAIASASLGRAGSIGALSVPHSWGAVAPSASHAAAALPNTGLASAPMAAPDVAGPMLGGLPPLSAAGDAGQSSASGARYRVSRRIVVGSPAAG</sequence>
<evidence type="ECO:0008006" key="6">
    <source>
        <dbReference type="Google" id="ProtNLM"/>
    </source>
</evidence>
<dbReference type="Proteomes" id="UP000193317">
    <property type="component" value="Unassembled WGS sequence"/>
</dbReference>
<proteinExistence type="inferred from homology"/>
<evidence type="ECO:0000256" key="1">
    <source>
        <dbReference type="ARBA" id="ARBA00010652"/>
    </source>
</evidence>
<dbReference type="PANTHER" id="PTHR46766:SF1">
    <property type="entry name" value="GLUTAMINE-RICH PROTEIN 2"/>
    <property type="match status" value="1"/>
</dbReference>
<keyword evidence="5" id="KW-1185">Reference proteome</keyword>
<evidence type="ECO:0000313" key="5">
    <source>
        <dbReference type="Proteomes" id="UP000193317"/>
    </source>
</evidence>
<dbReference type="InterPro" id="IPR000030">
    <property type="entry name" value="PPE_dom"/>
</dbReference>
<dbReference type="FunFam" id="1.20.1260.20:FF:000001">
    <property type="entry name" value="PPE family protein PPE41"/>
    <property type="match status" value="1"/>
</dbReference>
<dbReference type="SUPFAM" id="SSF140459">
    <property type="entry name" value="PE/PPE dimer-like"/>
    <property type="match status" value="1"/>
</dbReference>
<evidence type="ECO:0000313" key="4">
    <source>
        <dbReference type="EMBL" id="ORW92758.1"/>
    </source>
</evidence>
<protein>
    <recommendedName>
        <fullName evidence="6">PPE family protein</fullName>
    </recommendedName>
</protein>
<dbReference type="PANTHER" id="PTHR46766">
    <property type="entry name" value="GLUTAMINE-RICH PROTEIN 2"/>
    <property type="match status" value="1"/>
</dbReference>
<dbReference type="EMBL" id="LQPW01000148">
    <property type="protein sequence ID" value="ORW92758.1"/>
    <property type="molecule type" value="Genomic_DNA"/>
</dbReference>
<feature type="domain" description="PPE" evidence="2">
    <location>
        <begin position="2"/>
        <end position="165"/>
    </location>
</feature>
<dbReference type="RefSeq" id="WP_085672428.1">
    <property type="nucleotide sequence ID" value="NZ_JACKRU010000186.1"/>
</dbReference>
<name>A0A1X2DXF7_MYCSZ</name>
<dbReference type="InterPro" id="IPR038332">
    <property type="entry name" value="PPE_sf"/>
</dbReference>